<evidence type="ECO:0000256" key="3">
    <source>
        <dbReference type="ARBA" id="ARBA00022989"/>
    </source>
</evidence>
<sequence length="420" mass="43225">MGKATTDRPDVAPRGPGSELLHGWRPLTAATVGIGLGVASLPFYTFGLFIPELEAEFGWSRSQLSSVLLIGSVINVLLAPLIGTLVDRYGVRIPSTVSLVALGGIFLLLSAVGQPFTAFLLVSSLMYVLAAASSPVSFTRAVNERFDRARGVALGIALAGAGLVAFLAPQILGAQIAEDWRGSYRVLAVVVFVGAVVVGVLMPRSRALARPASRTGATAALRLGPLLRTPLFARLAVTFFVLALALGGMPVHLVPLLRDAGVSPASAAGTASLVGVSLIVGRLVVGLLVDRFFAPRIAAAVLGVAAIGFLALLFGGPGLAAVAAVGLGLSLGGEVDVMGYLTARYYDLAYYGRLFGVLYAIFVVGVGTSPLLISWLRGATGGYDVALIASTALLVVAGALLMTLPRFPAKAADEPVEQHS</sequence>
<protein>
    <submittedName>
        <fullName evidence="7">MFS transporter</fullName>
    </submittedName>
</protein>
<feature type="transmembrane region" description="Helical" evidence="5">
    <location>
        <begin position="265"/>
        <end position="285"/>
    </location>
</feature>
<dbReference type="InterPro" id="IPR050327">
    <property type="entry name" value="Proton-linked_MCT"/>
</dbReference>
<dbReference type="PANTHER" id="PTHR11360">
    <property type="entry name" value="MONOCARBOXYLATE TRANSPORTER"/>
    <property type="match status" value="1"/>
</dbReference>
<evidence type="ECO:0000256" key="2">
    <source>
        <dbReference type="ARBA" id="ARBA00022692"/>
    </source>
</evidence>
<evidence type="ECO:0000256" key="1">
    <source>
        <dbReference type="ARBA" id="ARBA00004651"/>
    </source>
</evidence>
<keyword evidence="3 5" id="KW-1133">Transmembrane helix</keyword>
<keyword evidence="4 5" id="KW-0472">Membrane</keyword>
<feature type="transmembrane region" description="Helical" evidence="5">
    <location>
        <begin position="231"/>
        <end position="253"/>
    </location>
</feature>
<feature type="transmembrane region" description="Helical" evidence="5">
    <location>
        <begin position="27"/>
        <end position="46"/>
    </location>
</feature>
<dbReference type="PANTHER" id="PTHR11360:SF284">
    <property type="entry name" value="EG:103B4.3 PROTEIN-RELATED"/>
    <property type="match status" value="1"/>
</dbReference>
<feature type="domain" description="Major facilitator superfamily (MFS) profile" evidence="6">
    <location>
        <begin position="28"/>
        <end position="408"/>
    </location>
</feature>
<feature type="transmembrane region" description="Helical" evidence="5">
    <location>
        <begin position="184"/>
        <end position="202"/>
    </location>
</feature>
<keyword evidence="8" id="KW-1185">Reference proteome</keyword>
<organism evidence="7 8">
    <name type="scientific">Saccharothrix hoggarensis</name>
    <dbReference type="NCBI Taxonomy" id="913853"/>
    <lineage>
        <taxon>Bacteria</taxon>
        <taxon>Bacillati</taxon>
        <taxon>Actinomycetota</taxon>
        <taxon>Actinomycetes</taxon>
        <taxon>Pseudonocardiales</taxon>
        <taxon>Pseudonocardiaceae</taxon>
        <taxon>Saccharothrix</taxon>
    </lineage>
</organism>
<dbReference type="InterPro" id="IPR036259">
    <property type="entry name" value="MFS_trans_sf"/>
</dbReference>
<feature type="transmembrane region" description="Helical" evidence="5">
    <location>
        <begin position="320"/>
        <end position="342"/>
    </location>
</feature>
<evidence type="ECO:0000259" key="6">
    <source>
        <dbReference type="PROSITE" id="PS50850"/>
    </source>
</evidence>
<feature type="transmembrane region" description="Helical" evidence="5">
    <location>
        <begin position="93"/>
        <end position="112"/>
    </location>
</feature>
<feature type="transmembrane region" description="Helical" evidence="5">
    <location>
        <begin position="385"/>
        <end position="404"/>
    </location>
</feature>
<comment type="caution">
    <text evidence="7">The sequence shown here is derived from an EMBL/GenBank/DDBJ whole genome shotgun (WGS) entry which is preliminary data.</text>
</comment>
<evidence type="ECO:0000313" key="8">
    <source>
        <dbReference type="Proteomes" id="UP001597168"/>
    </source>
</evidence>
<reference evidence="8" key="1">
    <citation type="journal article" date="2019" name="Int. J. Syst. Evol. Microbiol.">
        <title>The Global Catalogue of Microorganisms (GCM) 10K type strain sequencing project: providing services to taxonomists for standard genome sequencing and annotation.</title>
        <authorList>
            <consortium name="The Broad Institute Genomics Platform"/>
            <consortium name="The Broad Institute Genome Sequencing Center for Infectious Disease"/>
            <person name="Wu L."/>
            <person name="Ma J."/>
        </authorList>
    </citation>
    <scope>NUCLEOTIDE SEQUENCE [LARGE SCALE GENOMIC DNA]</scope>
    <source>
        <strain evidence="8">CCUG 60214</strain>
    </source>
</reference>
<proteinExistence type="predicted"/>
<dbReference type="InterPro" id="IPR011701">
    <property type="entry name" value="MFS"/>
</dbReference>
<dbReference type="Gene3D" id="1.20.1250.20">
    <property type="entry name" value="MFS general substrate transporter like domains"/>
    <property type="match status" value="2"/>
</dbReference>
<gene>
    <name evidence="7" type="ORF">ACFQ3T_21220</name>
</gene>
<dbReference type="SUPFAM" id="SSF103473">
    <property type="entry name" value="MFS general substrate transporter"/>
    <property type="match status" value="1"/>
</dbReference>
<dbReference type="Proteomes" id="UP001597168">
    <property type="component" value="Unassembled WGS sequence"/>
</dbReference>
<feature type="transmembrane region" description="Helical" evidence="5">
    <location>
        <begin position="118"/>
        <end position="139"/>
    </location>
</feature>
<dbReference type="CDD" id="cd17355">
    <property type="entry name" value="MFS_YcxA_like"/>
    <property type="match status" value="1"/>
</dbReference>
<accession>A0ABW3QY54</accession>
<dbReference type="RefSeq" id="WP_380725064.1">
    <property type="nucleotide sequence ID" value="NZ_JBHTLK010000116.1"/>
</dbReference>
<dbReference type="EMBL" id="JBHTLK010000116">
    <property type="protein sequence ID" value="MFD1149662.1"/>
    <property type="molecule type" value="Genomic_DNA"/>
</dbReference>
<feature type="transmembrane region" description="Helical" evidence="5">
    <location>
        <begin position="354"/>
        <end position="373"/>
    </location>
</feature>
<feature type="transmembrane region" description="Helical" evidence="5">
    <location>
        <begin position="66"/>
        <end position="86"/>
    </location>
</feature>
<name>A0ABW3QY54_9PSEU</name>
<evidence type="ECO:0000313" key="7">
    <source>
        <dbReference type="EMBL" id="MFD1149662.1"/>
    </source>
</evidence>
<feature type="transmembrane region" description="Helical" evidence="5">
    <location>
        <begin position="297"/>
        <end position="314"/>
    </location>
</feature>
<keyword evidence="2 5" id="KW-0812">Transmembrane</keyword>
<evidence type="ECO:0000256" key="4">
    <source>
        <dbReference type="ARBA" id="ARBA00023136"/>
    </source>
</evidence>
<evidence type="ECO:0000256" key="5">
    <source>
        <dbReference type="SAM" id="Phobius"/>
    </source>
</evidence>
<dbReference type="Pfam" id="PF07690">
    <property type="entry name" value="MFS_1"/>
    <property type="match status" value="1"/>
</dbReference>
<feature type="transmembrane region" description="Helical" evidence="5">
    <location>
        <begin position="151"/>
        <end position="172"/>
    </location>
</feature>
<comment type="subcellular location">
    <subcellularLocation>
        <location evidence="1">Cell membrane</location>
        <topology evidence="1">Multi-pass membrane protein</topology>
    </subcellularLocation>
</comment>
<dbReference type="InterPro" id="IPR020846">
    <property type="entry name" value="MFS_dom"/>
</dbReference>
<dbReference type="PROSITE" id="PS50850">
    <property type="entry name" value="MFS"/>
    <property type="match status" value="1"/>
</dbReference>